<feature type="domain" description="Myb-like" evidence="2">
    <location>
        <begin position="298"/>
        <end position="351"/>
    </location>
</feature>
<evidence type="ECO:0000313" key="3">
    <source>
        <dbReference type="EMBL" id="CEL00949.1"/>
    </source>
</evidence>
<gene>
    <name evidence="3" type="ORF">ASPCAL00541</name>
</gene>
<protein>
    <recommendedName>
        <fullName evidence="2">Myb-like domain-containing protein</fullName>
    </recommendedName>
</protein>
<proteinExistence type="predicted"/>
<accession>A0A0U4YVQ0</accession>
<name>A0A0U4YVQ0_ASPCI</name>
<feature type="compositionally biased region" description="Basic and acidic residues" evidence="1">
    <location>
        <begin position="188"/>
        <end position="208"/>
    </location>
</feature>
<sequence length="371" mass="40727">MDRQVSYNGPLSCSPLPCTFPASRPSIPMNHPLPPKPPISMYFHVYTPTRKPATILRDTAAQHVSHGKPIPVNNDRERPSTHNHTTASSVGLLSGPRKDSVIFPSSEDTIIGLEIDHDKASIIDDDDNGDNFEPPHPDELLSWIRNNSEGGSCEASVALRSMDNRSGLDGTSSTTSQLPGIGLSCEGHPGDADDGRNDKISPKKHLSDGCKGVLSDTLGPKGLIASRQLVEEPHIPLSGCSGQPMTEITLCSPCGTSRSGRRSRKKPMRTILGHTELAAGRGPRTRARTRVEASFSLPSRQQARPYSNSEDKLLRELMHRKLSWEEIEVEFGRMFAGRDRKSLQGRWSRYLKFVTPSAKCLRTRWARNGAA</sequence>
<evidence type="ECO:0000313" key="4">
    <source>
        <dbReference type="Proteomes" id="UP000054771"/>
    </source>
</evidence>
<organism evidence="3 4">
    <name type="scientific">Aspergillus calidoustus</name>
    <dbReference type="NCBI Taxonomy" id="454130"/>
    <lineage>
        <taxon>Eukaryota</taxon>
        <taxon>Fungi</taxon>
        <taxon>Dikarya</taxon>
        <taxon>Ascomycota</taxon>
        <taxon>Pezizomycotina</taxon>
        <taxon>Eurotiomycetes</taxon>
        <taxon>Eurotiomycetidae</taxon>
        <taxon>Eurotiales</taxon>
        <taxon>Aspergillaceae</taxon>
        <taxon>Aspergillus</taxon>
        <taxon>Aspergillus subgen. Nidulantes</taxon>
    </lineage>
</organism>
<evidence type="ECO:0000256" key="1">
    <source>
        <dbReference type="SAM" id="MobiDB-lite"/>
    </source>
</evidence>
<dbReference type="PROSITE" id="PS50090">
    <property type="entry name" value="MYB_LIKE"/>
    <property type="match status" value="1"/>
</dbReference>
<reference evidence="4" key="1">
    <citation type="journal article" date="2016" name="Genome Announc.">
        <title>Draft genome sequences of fungus Aspergillus calidoustus.</title>
        <authorList>
            <person name="Horn F."/>
            <person name="Linde J."/>
            <person name="Mattern D.J."/>
            <person name="Walther G."/>
            <person name="Guthke R."/>
            <person name="Scherlach K."/>
            <person name="Martin K."/>
            <person name="Brakhage A.A."/>
            <person name="Petzke L."/>
            <person name="Valiante V."/>
        </authorList>
    </citation>
    <scope>NUCLEOTIDE SEQUENCE [LARGE SCALE GENOMIC DNA]</scope>
    <source>
        <strain evidence="4">SF006504</strain>
    </source>
</reference>
<dbReference type="AlphaFoldDB" id="A0A0U4YVQ0"/>
<dbReference type="EMBL" id="CDMC01000001">
    <property type="protein sequence ID" value="CEL00949.1"/>
    <property type="molecule type" value="Genomic_DNA"/>
</dbReference>
<feature type="region of interest" description="Disordered" evidence="1">
    <location>
        <begin position="164"/>
        <end position="212"/>
    </location>
</feature>
<feature type="region of interest" description="Disordered" evidence="1">
    <location>
        <begin position="61"/>
        <end position="94"/>
    </location>
</feature>
<dbReference type="OrthoDB" id="4506575at2759"/>
<keyword evidence="4" id="KW-1185">Reference proteome</keyword>
<dbReference type="InterPro" id="IPR001005">
    <property type="entry name" value="SANT/Myb"/>
</dbReference>
<feature type="compositionally biased region" description="Polar residues" evidence="1">
    <location>
        <begin position="82"/>
        <end position="91"/>
    </location>
</feature>
<dbReference type="OMA" id="HDPFGRK"/>
<evidence type="ECO:0000259" key="2">
    <source>
        <dbReference type="PROSITE" id="PS50090"/>
    </source>
</evidence>
<feature type="compositionally biased region" description="Polar residues" evidence="1">
    <location>
        <begin position="169"/>
        <end position="178"/>
    </location>
</feature>
<dbReference type="Proteomes" id="UP000054771">
    <property type="component" value="Unassembled WGS sequence"/>
</dbReference>